<dbReference type="Proteomes" id="UP001318682">
    <property type="component" value="Chromosome"/>
</dbReference>
<sequence length="134" mass="14786">MTLSQKPLLLISVVVFSALLLWWINRSPASLETLIENAASGKLERPVAIDVDFRGRFENWRFICGTVTDPDGTPLVVAPTGLPAPYENNDFCALLDTKDGGALVEFDFGSTDMPAMDWLERYDLDPAILTHASE</sequence>
<reference evidence="3" key="1">
    <citation type="submission" date="2024-01" db="EMBL/GenBank/DDBJ databases">
        <title>Roseobacter fucihabitans sp. nov., isolated from the brown alga Fucus spiralis.</title>
        <authorList>
            <person name="Hahnke S."/>
            <person name="Berger M."/>
            <person name="Schlingloff A."/>
            <person name="Athale I."/>
            <person name="Neumann-Schaal M."/>
            <person name="Adenaya A."/>
            <person name="Poehlein A."/>
            <person name="Daniel R."/>
            <person name="Pertersen J."/>
            <person name="Brinkhoff T."/>
        </authorList>
    </citation>
    <scope>NUCLEOTIDE SEQUENCE [LARGE SCALE GENOMIC DNA]</scope>
    <source>
        <strain evidence="3">B14</strain>
    </source>
</reference>
<keyword evidence="1" id="KW-0472">Membrane</keyword>
<name>A0ABZ2BR93_9RHOB</name>
<dbReference type="EMBL" id="CP143423">
    <property type="protein sequence ID" value="WVX48524.1"/>
    <property type="molecule type" value="Genomic_DNA"/>
</dbReference>
<keyword evidence="3" id="KW-1185">Reference proteome</keyword>
<gene>
    <name evidence="2" type="ORF">ROLI_016050</name>
</gene>
<dbReference type="RefSeq" id="WP_187430852.1">
    <property type="nucleotide sequence ID" value="NZ_CP143423.1"/>
</dbReference>
<keyword evidence="1" id="KW-0812">Transmembrane</keyword>
<evidence type="ECO:0000313" key="2">
    <source>
        <dbReference type="EMBL" id="WVX48524.1"/>
    </source>
</evidence>
<evidence type="ECO:0000256" key="1">
    <source>
        <dbReference type="SAM" id="Phobius"/>
    </source>
</evidence>
<keyword evidence="1" id="KW-1133">Transmembrane helix</keyword>
<evidence type="ECO:0000313" key="3">
    <source>
        <dbReference type="Proteomes" id="UP001318682"/>
    </source>
</evidence>
<organism evidence="2 3">
    <name type="scientific">Roseobacter fucihabitans</name>
    <dbReference type="NCBI Taxonomy" id="1537242"/>
    <lineage>
        <taxon>Bacteria</taxon>
        <taxon>Pseudomonadati</taxon>
        <taxon>Pseudomonadota</taxon>
        <taxon>Alphaproteobacteria</taxon>
        <taxon>Rhodobacterales</taxon>
        <taxon>Roseobacteraceae</taxon>
        <taxon>Roseobacter</taxon>
    </lineage>
</organism>
<protein>
    <submittedName>
        <fullName evidence="2">Uncharacterized protein</fullName>
    </submittedName>
</protein>
<accession>A0ABZ2BR93</accession>
<feature type="transmembrane region" description="Helical" evidence="1">
    <location>
        <begin position="7"/>
        <end position="24"/>
    </location>
</feature>
<proteinExistence type="predicted"/>